<dbReference type="Gene3D" id="3.30.160.660">
    <property type="match status" value="1"/>
</dbReference>
<feature type="domain" description="YcaO" evidence="1">
    <location>
        <begin position="345"/>
        <end position="704"/>
    </location>
</feature>
<dbReference type="Gene3D" id="3.30.1330.230">
    <property type="match status" value="1"/>
</dbReference>
<proteinExistence type="predicted"/>
<dbReference type="Pfam" id="PF02624">
    <property type="entry name" value="YcaO"/>
    <property type="match status" value="1"/>
</dbReference>
<organism evidence="2 3">
    <name type="scientific">Iodobacter arcticus</name>
    <dbReference type="NCBI Taxonomy" id="590593"/>
    <lineage>
        <taxon>Bacteria</taxon>
        <taxon>Pseudomonadati</taxon>
        <taxon>Pseudomonadota</taxon>
        <taxon>Betaproteobacteria</taxon>
        <taxon>Neisseriales</taxon>
        <taxon>Chitinibacteraceae</taxon>
        <taxon>Iodobacter</taxon>
    </lineage>
</organism>
<evidence type="ECO:0000313" key="2">
    <source>
        <dbReference type="EMBL" id="MFC7419715.1"/>
    </source>
</evidence>
<dbReference type="PANTHER" id="PTHR37809">
    <property type="entry name" value="RIBOSOMAL PROTEIN S12 METHYLTHIOTRANSFERASE ACCESSORY FACTOR YCAO"/>
    <property type="match status" value="1"/>
</dbReference>
<dbReference type="PANTHER" id="PTHR37809:SF1">
    <property type="entry name" value="RIBOSOMAL PROTEIN S12 METHYLTHIOTRANSFERASE ACCESSORY FACTOR YCAO"/>
    <property type="match status" value="1"/>
</dbReference>
<dbReference type="Proteomes" id="UP001596473">
    <property type="component" value="Unassembled WGS sequence"/>
</dbReference>
<sequence length="704" mass="78018">MLDPPAGMSVVELMYAMECLSQQHLINHFPANDMGESGHAESADAVFWDSLGHDSAVMMTRLQQTKIAVLDLTGSTAQSALTGLLAKHAIQVQAQVDATTRLQVVIVDDYLHPELAAINQLNHQRKLPWLLAKPAGQLMWIGPLHLPGATACWQCLQHRLQYRRKLSDYLRRHQSAHVSVAARSAAFSSATDLAYACISAEITKFAALQGVPNDFVQLPSIDHVITLHALTYQREQHAVIRRPQCPCCGNPRLIAEQQLRPLILDFAVPVQSRDGGLRQKSAQQVKDALQRHISPITGIIGVTNTIKLAGDVQGVTISVAAEHNFSLIDNDSSFLQERIRSCSGGKGSTLIQAQASALCESIERFSGMYQGDEKRIAGTMAELPNAIHPNDCLLFSEAQYQHRALINAAGSRIAWVPEPFDPTAKVDWTPFWSLTHQAFYYLPTCYCFYGYARQANCSFAKADSNGCAAGSSLAEAVLQGFLELVERDAAALWWYQRSRKRGVDWRSFNEPYLSEVQQYYASCGRTFWVLDITSDLGIPCFVALCAKPGAAAEEITFAFGAHFDAKIALLRAVTELNQIMPNLAQEKNTTLQSLGVEALRWWQEVRLEDQPYLNPNEEAMLQYHSYPNVQQLTLEAALAACLDITQKKSLNLLVLDQTRPDTGLSVVKVVVPSLRHFWPRFAPGRLYSEATATEAALNPYPIFI</sequence>
<protein>
    <submittedName>
        <fullName evidence="2">TOMM leader peptide-binding protein</fullName>
    </submittedName>
</protein>
<dbReference type="PROSITE" id="PS51664">
    <property type="entry name" value="YCAO"/>
    <property type="match status" value="1"/>
</dbReference>
<dbReference type="NCBIfam" id="TIGR00702">
    <property type="entry name" value="YcaO-type kinase domain"/>
    <property type="match status" value="1"/>
</dbReference>
<evidence type="ECO:0000259" key="1">
    <source>
        <dbReference type="PROSITE" id="PS51664"/>
    </source>
</evidence>
<dbReference type="InterPro" id="IPR027624">
    <property type="entry name" value="TOMM_cyclo_SagD"/>
</dbReference>
<dbReference type="NCBIfam" id="TIGR03882">
    <property type="entry name" value="cyclo_dehyd_2"/>
    <property type="match status" value="1"/>
</dbReference>
<comment type="caution">
    <text evidence="2">The sequence shown here is derived from an EMBL/GenBank/DDBJ whole genome shotgun (WGS) entry which is preliminary data.</text>
</comment>
<dbReference type="InterPro" id="IPR022291">
    <property type="entry name" value="Bacteriocin_synth_cyclodeHase"/>
</dbReference>
<name>A0ABW2R133_9NEIS</name>
<dbReference type="EMBL" id="JBHTBQ010000012">
    <property type="protein sequence ID" value="MFC7419715.1"/>
    <property type="molecule type" value="Genomic_DNA"/>
</dbReference>
<keyword evidence="3" id="KW-1185">Reference proteome</keyword>
<dbReference type="InterPro" id="IPR003776">
    <property type="entry name" value="YcaO-like_dom"/>
</dbReference>
<reference evidence="3" key="1">
    <citation type="journal article" date="2019" name="Int. J. Syst. Evol. Microbiol.">
        <title>The Global Catalogue of Microorganisms (GCM) 10K type strain sequencing project: providing services to taxonomists for standard genome sequencing and annotation.</title>
        <authorList>
            <consortium name="The Broad Institute Genomics Platform"/>
            <consortium name="The Broad Institute Genome Sequencing Center for Infectious Disease"/>
            <person name="Wu L."/>
            <person name="Ma J."/>
        </authorList>
    </citation>
    <scope>NUCLEOTIDE SEQUENCE [LARGE SCALE GENOMIC DNA]</scope>
    <source>
        <strain evidence="3">CCUG 62945</strain>
    </source>
</reference>
<dbReference type="Gene3D" id="3.40.50.720">
    <property type="entry name" value="NAD(P)-binding Rossmann-like Domain"/>
    <property type="match status" value="1"/>
</dbReference>
<gene>
    <name evidence="2" type="ORF">ACFQNF_07455</name>
</gene>
<accession>A0ABW2R133</accession>
<evidence type="ECO:0000313" key="3">
    <source>
        <dbReference type="Proteomes" id="UP001596473"/>
    </source>
</evidence>
<dbReference type="Gene3D" id="3.30.40.250">
    <property type="match status" value="1"/>
</dbReference>
<dbReference type="NCBIfam" id="TIGR03604">
    <property type="entry name" value="TOMM_cyclo_SagD"/>
    <property type="match status" value="1"/>
</dbReference>
<dbReference type="RefSeq" id="WP_380187355.1">
    <property type="nucleotide sequence ID" value="NZ_JBHTBQ010000012.1"/>
</dbReference>